<reference evidence="2" key="1">
    <citation type="submission" date="2018-05" db="EMBL/GenBank/DDBJ databases">
        <authorList>
            <person name="Lanie J.A."/>
            <person name="Ng W.-L."/>
            <person name="Kazmierczak K.M."/>
            <person name="Andrzejewski T.M."/>
            <person name="Davidsen T.M."/>
            <person name="Wayne K.J."/>
            <person name="Tettelin H."/>
            <person name="Glass J.I."/>
            <person name="Rusch D."/>
            <person name="Podicherti R."/>
            <person name="Tsui H.-C.T."/>
            <person name="Winkler M.E."/>
        </authorList>
    </citation>
    <scope>NUCLEOTIDE SEQUENCE</scope>
</reference>
<proteinExistence type="predicted"/>
<organism evidence="2">
    <name type="scientific">marine metagenome</name>
    <dbReference type="NCBI Taxonomy" id="408172"/>
    <lineage>
        <taxon>unclassified sequences</taxon>
        <taxon>metagenomes</taxon>
        <taxon>ecological metagenomes</taxon>
    </lineage>
</organism>
<dbReference type="GO" id="GO:0003677">
    <property type="term" value="F:DNA binding"/>
    <property type="evidence" value="ECO:0007669"/>
    <property type="project" value="InterPro"/>
</dbReference>
<accession>A0A382CE57</accession>
<name>A0A382CE57_9ZZZZ</name>
<dbReference type="Gene3D" id="1.10.260.40">
    <property type="entry name" value="lambda repressor-like DNA-binding domains"/>
    <property type="match status" value="1"/>
</dbReference>
<evidence type="ECO:0000313" key="2">
    <source>
        <dbReference type="EMBL" id="SVB23603.1"/>
    </source>
</evidence>
<dbReference type="PROSITE" id="PS50943">
    <property type="entry name" value="HTH_CROC1"/>
    <property type="match status" value="1"/>
</dbReference>
<dbReference type="InterPro" id="IPR001387">
    <property type="entry name" value="Cro/C1-type_HTH"/>
</dbReference>
<dbReference type="CDD" id="cd00093">
    <property type="entry name" value="HTH_XRE"/>
    <property type="match status" value="1"/>
</dbReference>
<dbReference type="Pfam" id="PF12844">
    <property type="entry name" value="HTH_19"/>
    <property type="match status" value="1"/>
</dbReference>
<protein>
    <recommendedName>
        <fullName evidence="1">HTH cro/C1-type domain-containing protein</fullName>
    </recommendedName>
</protein>
<sequence length="521" mass="59995">MTNLYRKGHLLGTKVKNIRKINKLTLEDLSERCSQDDPKKAPSVSYLSMIENGKRLPSSDVLEQIARVFQKEPTWFLDENLDMGIPEQHQSSQHKSSTLPLEPKLLYSRDLLQGAIPELLKQTGISGKQFAHLLIRSYQEQNQNRFPDLEKIADETGDKLFPMKIKDIKNLYKKHDLTIKWFKQNKITTSAPQIENKMLLRSFFESPSEVYVNEHLKDDPQRLKYDLATHLGHKILHQGDGLRSPISSGSNAFNSQHQHTRDVNSYDVLSAWHDFESNFFASALLCPKKPFNSYLIKKKHQILSAKELELSHALMMRRVTAVSNYPYWHYFEAYQPGYLTAVYRGNGIPLPWGNMAMVSDPCPNWSVFRILNESHVDNPQTQISVLKHENETYLYCCYSIRLRDLAGNLKLYSLGIDLIPAIKNQGIDATQLLSDLVEECQQGGGETELSSETKEVIEKISHILRIEWLKDSLSFPARIICPRSSNCQREKKCAPSRTQYKFNEIDELKENILMLKKADLI</sequence>
<feature type="domain" description="HTH cro/C1-type" evidence="1">
    <location>
        <begin position="15"/>
        <end position="76"/>
    </location>
</feature>
<dbReference type="SMART" id="SM00530">
    <property type="entry name" value="HTH_XRE"/>
    <property type="match status" value="1"/>
</dbReference>
<dbReference type="AlphaFoldDB" id="A0A382CE57"/>
<evidence type="ECO:0000259" key="1">
    <source>
        <dbReference type="PROSITE" id="PS50943"/>
    </source>
</evidence>
<dbReference type="Pfam" id="PF12268">
    <property type="entry name" value="DUF3612"/>
    <property type="match status" value="1"/>
</dbReference>
<gene>
    <name evidence="2" type="ORF">METZ01_LOCUS176457</name>
</gene>
<dbReference type="SUPFAM" id="SSF47413">
    <property type="entry name" value="lambda repressor-like DNA-binding domains"/>
    <property type="match status" value="1"/>
</dbReference>
<dbReference type="EMBL" id="UINC01033786">
    <property type="protein sequence ID" value="SVB23603.1"/>
    <property type="molecule type" value="Genomic_DNA"/>
</dbReference>
<dbReference type="InterPro" id="IPR022055">
    <property type="entry name" value="DUF3612"/>
</dbReference>
<dbReference type="InterPro" id="IPR010982">
    <property type="entry name" value="Lambda_DNA-bd_dom_sf"/>
</dbReference>